<dbReference type="OrthoDB" id="3335528at2759"/>
<name>A0A1X6MIJ1_9APHY</name>
<gene>
    <name evidence="2" type="ORF">POSPLADRAFT_1112376</name>
</gene>
<feature type="region of interest" description="Disordered" evidence="1">
    <location>
        <begin position="93"/>
        <end position="128"/>
    </location>
</feature>
<dbReference type="AlphaFoldDB" id="A0A1X6MIJ1"/>
<dbReference type="STRING" id="670580.A0A1X6MIJ1"/>
<dbReference type="PANTHER" id="PTHR31891">
    <property type="entry name" value="FORMAMIDASE C869.04-RELATED"/>
    <property type="match status" value="1"/>
</dbReference>
<organism evidence="2 3">
    <name type="scientific">Postia placenta MAD-698-R-SB12</name>
    <dbReference type="NCBI Taxonomy" id="670580"/>
    <lineage>
        <taxon>Eukaryota</taxon>
        <taxon>Fungi</taxon>
        <taxon>Dikarya</taxon>
        <taxon>Basidiomycota</taxon>
        <taxon>Agaricomycotina</taxon>
        <taxon>Agaricomycetes</taxon>
        <taxon>Polyporales</taxon>
        <taxon>Adustoporiaceae</taxon>
        <taxon>Rhodonia</taxon>
    </lineage>
</organism>
<evidence type="ECO:0008006" key="4">
    <source>
        <dbReference type="Google" id="ProtNLM"/>
    </source>
</evidence>
<evidence type="ECO:0000256" key="1">
    <source>
        <dbReference type="SAM" id="MobiDB-lite"/>
    </source>
</evidence>
<dbReference type="Proteomes" id="UP000194127">
    <property type="component" value="Unassembled WGS sequence"/>
</dbReference>
<dbReference type="Gene3D" id="2.60.120.580">
    <property type="entry name" value="Acetamidase/Formamidase-like domains"/>
    <property type="match status" value="1"/>
</dbReference>
<keyword evidence="3" id="KW-1185">Reference proteome</keyword>
<dbReference type="EMBL" id="KZ110824">
    <property type="protein sequence ID" value="OSX55883.1"/>
    <property type="molecule type" value="Genomic_DNA"/>
</dbReference>
<dbReference type="Pfam" id="PF03069">
    <property type="entry name" value="FmdA_AmdA"/>
    <property type="match status" value="1"/>
</dbReference>
<dbReference type="PANTHER" id="PTHR31891:SF1">
    <property type="entry name" value="FORMAMIDASE C869.04-RELATED"/>
    <property type="match status" value="1"/>
</dbReference>
<accession>A0A1X6MIJ1</accession>
<dbReference type="RefSeq" id="XP_024332677.1">
    <property type="nucleotide sequence ID" value="XM_024483398.1"/>
</dbReference>
<feature type="region of interest" description="Disordered" evidence="1">
    <location>
        <begin position="140"/>
        <end position="165"/>
    </location>
</feature>
<dbReference type="GeneID" id="36328347"/>
<dbReference type="GO" id="GO:0016811">
    <property type="term" value="F:hydrolase activity, acting on carbon-nitrogen (but not peptide) bonds, in linear amides"/>
    <property type="evidence" value="ECO:0007669"/>
    <property type="project" value="InterPro"/>
</dbReference>
<feature type="non-terminal residue" evidence="2">
    <location>
        <position position="417"/>
    </location>
</feature>
<dbReference type="SUPFAM" id="SSF141130">
    <property type="entry name" value="Acetamidase/Formamidase-like"/>
    <property type="match status" value="1"/>
</dbReference>
<proteinExistence type="predicted"/>
<reference evidence="2 3" key="1">
    <citation type="submission" date="2017-04" db="EMBL/GenBank/DDBJ databases">
        <title>Genome Sequence of the Model Brown-Rot Fungus Postia placenta SB12.</title>
        <authorList>
            <consortium name="DOE Joint Genome Institute"/>
            <person name="Gaskell J."/>
            <person name="Kersten P."/>
            <person name="Larrondo L.F."/>
            <person name="Canessa P."/>
            <person name="Martinez D."/>
            <person name="Hibbett D."/>
            <person name="Schmoll M."/>
            <person name="Kubicek C.P."/>
            <person name="Martinez A.T."/>
            <person name="Yadav J."/>
            <person name="Master E."/>
            <person name="Magnuson J.K."/>
            <person name="James T."/>
            <person name="Yaver D."/>
            <person name="Berka R."/>
            <person name="Labutti K."/>
            <person name="Lipzen A."/>
            <person name="Aerts A."/>
            <person name="Barry K."/>
            <person name="Henrissat B."/>
            <person name="Blanchette R."/>
            <person name="Grigoriev I."/>
            <person name="Cullen D."/>
        </authorList>
    </citation>
    <scope>NUCLEOTIDE SEQUENCE [LARGE SCALE GENOMIC DNA]</scope>
    <source>
        <strain evidence="2 3">MAD-698-R-SB12</strain>
    </source>
</reference>
<evidence type="ECO:0000313" key="3">
    <source>
        <dbReference type="Proteomes" id="UP000194127"/>
    </source>
</evidence>
<evidence type="ECO:0000313" key="2">
    <source>
        <dbReference type="EMBL" id="OSX55883.1"/>
    </source>
</evidence>
<protein>
    <recommendedName>
        <fullName evidence="4">Acetamidase</fullName>
    </recommendedName>
</protein>
<dbReference type="InterPro" id="IPR004304">
    <property type="entry name" value="FmdA_AmdA"/>
</dbReference>
<sequence length="417" mass="45060">MDGLLCVDAGVVARTDRMISYTDAHVKPSIETRTERGNHLLNRAGRAQASSVSLPTRHIDDAGNLPSPLASQSALRLAPISISALSRRVRPLTAADSRDCLPPPLSPRGVHKRTSAQGASPKWQVPPLESPSISRAVLASPLARASRRHSRRVQDTTRRAARAPRKAVLPNEASLARVSVLHPSSPCQSNSHRFRSTQIVWCAIPRRQALPPCVGQQASARPVTRLPLTHRSHSIPSVLHVASGDTVSFDCLDASNGQLTPTSDLAALAALDFARLDQVNGPVHVADARPGDTLRVDVLDVRAADWGWTALIPGFGLLADEFPAPALKLWTLPGAEGGAGRAYAWFDEARGIRVPLRPFAGEMGVAPAQRGDDPAVQDWREHRHEARHGRRDALPARGGRGRAVLHRGWACRAGRWR</sequence>